<feature type="coiled-coil region" evidence="1">
    <location>
        <begin position="262"/>
        <end position="307"/>
    </location>
</feature>
<dbReference type="EMBL" id="KZ805314">
    <property type="protein sequence ID" value="PVI05338.1"/>
    <property type="molecule type" value="Genomic_DNA"/>
</dbReference>
<dbReference type="AlphaFoldDB" id="A0A2V1E450"/>
<reference evidence="2 3" key="1">
    <citation type="journal article" date="2018" name="Sci. Rep.">
        <title>Comparative genomics provides insights into the lifestyle and reveals functional heterogeneity of dark septate endophytic fungi.</title>
        <authorList>
            <person name="Knapp D.G."/>
            <person name="Nemeth J.B."/>
            <person name="Barry K."/>
            <person name="Hainaut M."/>
            <person name="Henrissat B."/>
            <person name="Johnson J."/>
            <person name="Kuo A."/>
            <person name="Lim J.H.P."/>
            <person name="Lipzen A."/>
            <person name="Nolan M."/>
            <person name="Ohm R.A."/>
            <person name="Tamas L."/>
            <person name="Grigoriev I.V."/>
            <person name="Spatafora J.W."/>
            <person name="Nagy L.G."/>
            <person name="Kovacs G.M."/>
        </authorList>
    </citation>
    <scope>NUCLEOTIDE SEQUENCE [LARGE SCALE GENOMIC DNA]</scope>
    <source>
        <strain evidence="2 3">DSE2036</strain>
    </source>
</reference>
<organism evidence="2 3">
    <name type="scientific">Periconia macrospinosa</name>
    <dbReference type="NCBI Taxonomy" id="97972"/>
    <lineage>
        <taxon>Eukaryota</taxon>
        <taxon>Fungi</taxon>
        <taxon>Dikarya</taxon>
        <taxon>Ascomycota</taxon>
        <taxon>Pezizomycotina</taxon>
        <taxon>Dothideomycetes</taxon>
        <taxon>Pleosporomycetidae</taxon>
        <taxon>Pleosporales</taxon>
        <taxon>Massarineae</taxon>
        <taxon>Periconiaceae</taxon>
        <taxon>Periconia</taxon>
    </lineage>
</organism>
<evidence type="ECO:0008006" key="4">
    <source>
        <dbReference type="Google" id="ProtNLM"/>
    </source>
</evidence>
<proteinExistence type="predicted"/>
<keyword evidence="1" id="KW-0175">Coiled coil</keyword>
<dbReference type="OrthoDB" id="5324651at2759"/>
<sequence>MADAPPDERAVYLAFHGVLTKEERKYRKLTTIRRCIAGYITRSNVKFLVHEHGLDDLSKVVKRLLIDGVFDSTIKAKSRFPEAFEVSPTQIAERAMSELEASKAEAAAIECVTRGTQESIAKTQRLLNTQPEMTTFSLYPVYLPFVVQHRLLKRMQRILENACYSFAQKTLGNTLRHKGWDCPEAIELNWWPPVFHNHQEVFSSEDLDGLFKPLDDVLESMARIRHSAVHRLRLTAKSIMQLTVDAESMLALFHDEEHINEISNIRRQIQSLIDDAERHKDLLESRVIEMRKVIEARKAELDRQEKEVLAMAFEEDMAYLKFVGLKIENALVAPGTVTQKAESLDVELSSEAEFDDIDTRTVEAELSK</sequence>
<evidence type="ECO:0000313" key="3">
    <source>
        <dbReference type="Proteomes" id="UP000244855"/>
    </source>
</evidence>
<dbReference type="Proteomes" id="UP000244855">
    <property type="component" value="Unassembled WGS sequence"/>
</dbReference>
<accession>A0A2V1E450</accession>
<gene>
    <name evidence="2" type="ORF">DM02DRAFT_686219</name>
</gene>
<evidence type="ECO:0000313" key="2">
    <source>
        <dbReference type="EMBL" id="PVI05338.1"/>
    </source>
</evidence>
<dbReference type="STRING" id="97972.A0A2V1E450"/>
<keyword evidence="3" id="KW-1185">Reference proteome</keyword>
<evidence type="ECO:0000256" key="1">
    <source>
        <dbReference type="SAM" id="Coils"/>
    </source>
</evidence>
<protein>
    <recommendedName>
        <fullName evidence="4">Ubiquinol-cytochrome-c reductase cytochrome c1</fullName>
    </recommendedName>
</protein>
<name>A0A2V1E450_9PLEO</name>